<dbReference type="EMBL" id="BAAAYL010000003">
    <property type="protein sequence ID" value="GAA3381025.1"/>
    <property type="molecule type" value="Genomic_DNA"/>
</dbReference>
<evidence type="ECO:0000259" key="2">
    <source>
        <dbReference type="Pfam" id="PF03372"/>
    </source>
</evidence>
<dbReference type="EMBL" id="BAAAYL010000003">
    <property type="protein sequence ID" value="GAA3380929.1"/>
    <property type="molecule type" value="Genomic_DNA"/>
</dbReference>
<reference evidence="3" key="3">
    <citation type="submission" date="2023-12" db="EMBL/GenBank/DDBJ databases">
        <authorList>
            <person name="Sun Q."/>
            <person name="Inoue M."/>
        </authorList>
    </citation>
    <scope>NUCLEOTIDE SEQUENCE</scope>
    <source>
        <strain evidence="3">JCM 9651</strain>
    </source>
</reference>
<evidence type="ECO:0000256" key="1">
    <source>
        <dbReference type="SAM" id="MobiDB-lite"/>
    </source>
</evidence>
<feature type="region of interest" description="Disordered" evidence="1">
    <location>
        <begin position="307"/>
        <end position="327"/>
    </location>
</feature>
<dbReference type="PANTHER" id="PTHR42834">
    <property type="entry name" value="ENDONUCLEASE/EXONUCLEASE/PHOSPHATASE FAMILY PROTEIN (AFU_ORTHOLOGUE AFUA_3G09210)"/>
    <property type="match status" value="1"/>
</dbReference>
<reference evidence="3" key="1">
    <citation type="journal article" date="2014" name="Int. J. Syst. Evol. Microbiol.">
        <title>Complete genome of a new Firmicutes species belonging to the dominant human colonic microbiota ('Ruminococcus bicirculans') reveals two chromosomes and a selective capacity to utilize plant glucans.</title>
        <authorList>
            <consortium name="NISC Comparative Sequencing Program"/>
            <person name="Wegmann U."/>
            <person name="Louis P."/>
            <person name="Goesmann A."/>
            <person name="Henrissat B."/>
            <person name="Duncan S.H."/>
            <person name="Flint H.J."/>
        </authorList>
    </citation>
    <scope>NUCLEOTIDE SEQUENCE</scope>
    <source>
        <strain evidence="3">JCM 9651</strain>
    </source>
</reference>
<dbReference type="PANTHER" id="PTHR42834:SF1">
    <property type="entry name" value="ENDONUCLEASE_EXONUCLEASE_PHOSPHATASE FAMILY PROTEIN (AFU_ORTHOLOGUE AFUA_3G09210)"/>
    <property type="match status" value="1"/>
</dbReference>
<accession>A0ABP6SNC3</accession>
<organism evidence="3 5">
    <name type="scientific">Streptomyces sannanensis</name>
    <dbReference type="NCBI Taxonomy" id="285536"/>
    <lineage>
        <taxon>Bacteria</taxon>
        <taxon>Bacillati</taxon>
        <taxon>Actinomycetota</taxon>
        <taxon>Actinomycetes</taxon>
        <taxon>Kitasatosporales</taxon>
        <taxon>Streptomycetaceae</taxon>
        <taxon>Streptomyces</taxon>
    </lineage>
</organism>
<dbReference type="Proteomes" id="UP001499990">
    <property type="component" value="Unassembled WGS sequence"/>
</dbReference>
<feature type="domain" description="Endonuclease/exonuclease/phosphatase" evidence="2">
    <location>
        <begin position="10"/>
        <end position="318"/>
    </location>
</feature>
<dbReference type="InterPro" id="IPR036691">
    <property type="entry name" value="Endo/exonu/phosph_ase_sf"/>
</dbReference>
<evidence type="ECO:0000313" key="3">
    <source>
        <dbReference type="EMBL" id="GAA3380929.1"/>
    </source>
</evidence>
<name>A0ABP6SNC3_9ACTN</name>
<gene>
    <name evidence="3" type="ORF">GCM10020367_70190</name>
    <name evidence="4" type="ORF">GCM10020367_70660</name>
</gene>
<reference evidence="5" key="2">
    <citation type="journal article" date="2019" name="Int. J. Syst. Evol. Microbiol.">
        <title>The Global Catalogue of Microorganisms (GCM) 10K type strain sequencing project: providing services to taxonomists for standard genome sequencing and annotation.</title>
        <authorList>
            <consortium name="The Broad Institute Genomics Platform"/>
            <consortium name="The Broad Institute Genome Sequencing Center for Infectious Disease"/>
            <person name="Wu L."/>
            <person name="Ma J."/>
        </authorList>
    </citation>
    <scope>NUCLEOTIDE SEQUENCE [LARGE SCALE GENOMIC DNA]</scope>
    <source>
        <strain evidence="5">JCM 9651</strain>
    </source>
</reference>
<evidence type="ECO:0000313" key="5">
    <source>
        <dbReference type="Proteomes" id="UP001499990"/>
    </source>
</evidence>
<sequence length="327" mass="35336">MWGVAVSIIGTWNLENFCRPLPPGSPPSTTKCAAKDDAAYEDKVDALGGVITEIGPDLLGVQEVGSQETLEDLVKKLTGTWHTAISDHPDGRGIRVGVISRWPLLDIQQRVNFPAHLGAVQVEDDASTIHEMGRGGLAVRVEPAPGKSLHVAVCHLKSKLLTFPGNQHSTHDEGLRARYAAYALFRRSAEAVTMRALADELLQGEGTNRDVIVLGDFNDDWQAATTQILYGPPGSQIGTGGFDHPDQGDAKRLWNLAPRILEQGGYSRVFEGQHELIDHILISHSLLGKLQEVHTATNKLPSVVATHPAAPHDKPSDHSPVVATFNL</sequence>
<dbReference type="SUPFAM" id="SSF56219">
    <property type="entry name" value="DNase I-like"/>
    <property type="match status" value="1"/>
</dbReference>
<dbReference type="Gene3D" id="3.60.10.10">
    <property type="entry name" value="Endonuclease/exonuclease/phosphatase"/>
    <property type="match status" value="1"/>
</dbReference>
<dbReference type="Pfam" id="PF03372">
    <property type="entry name" value="Exo_endo_phos"/>
    <property type="match status" value="1"/>
</dbReference>
<keyword evidence="5" id="KW-1185">Reference proteome</keyword>
<comment type="caution">
    <text evidence="3">The sequence shown here is derived from an EMBL/GenBank/DDBJ whole genome shotgun (WGS) entry which is preliminary data.</text>
</comment>
<protein>
    <recommendedName>
        <fullName evidence="2">Endonuclease/exonuclease/phosphatase domain-containing protein</fullName>
    </recommendedName>
</protein>
<proteinExistence type="predicted"/>
<evidence type="ECO:0000313" key="4">
    <source>
        <dbReference type="EMBL" id="GAA3381025.1"/>
    </source>
</evidence>
<dbReference type="InterPro" id="IPR005135">
    <property type="entry name" value="Endo/exonuclease/phosphatase"/>
</dbReference>